<organism evidence="2 3">
    <name type="scientific">Methanosarcina mazei</name>
    <name type="common">Methanosarcina frisia</name>
    <dbReference type="NCBI Taxonomy" id="2209"/>
    <lineage>
        <taxon>Archaea</taxon>
        <taxon>Methanobacteriati</taxon>
        <taxon>Methanobacteriota</taxon>
        <taxon>Stenosarchaea group</taxon>
        <taxon>Methanomicrobia</taxon>
        <taxon>Methanosarcinales</taxon>
        <taxon>Methanosarcinaceae</taxon>
        <taxon>Methanosarcina</taxon>
    </lineage>
</organism>
<dbReference type="InterPro" id="IPR036515">
    <property type="entry name" value="Transposase_17_sf"/>
</dbReference>
<reference evidence="2 3" key="1">
    <citation type="journal article" date="2015" name="ISME J.">
        <title>Genomic and phenotypic differentiation among Methanosarcina mazei populations from Columbia River sediment.</title>
        <authorList>
            <person name="Youngblut N.D."/>
            <person name="Wirth J.S."/>
            <person name="Henriksen J.R."/>
            <person name="Smith M."/>
            <person name="Simon H."/>
            <person name="Metcalf W.W."/>
            <person name="Whitaker R.J."/>
        </authorList>
    </citation>
    <scope>NUCLEOTIDE SEQUENCE [LARGE SCALE GENOMIC DNA]</scope>
    <source>
        <strain evidence="2 3">1.H.M.1A.1</strain>
    </source>
</reference>
<dbReference type="Gene3D" id="3.30.70.1290">
    <property type="entry name" value="Transposase IS200-like"/>
    <property type="match status" value="1"/>
</dbReference>
<dbReference type="Pfam" id="PF01797">
    <property type="entry name" value="Y1_Tnp"/>
    <property type="match status" value="1"/>
</dbReference>
<name>A0A0F8QFQ2_METMZ</name>
<dbReference type="Proteomes" id="UP000034925">
    <property type="component" value="Unassembled WGS sequence"/>
</dbReference>
<accession>A0A0F8QFQ2</accession>
<feature type="domain" description="Transposase IS200-like" evidence="1">
    <location>
        <begin position="9"/>
        <end position="76"/>
    </location>
</feature>
<dbReference type="EMBL" id="JJQR01000103">
    <property type="protein sequence ID" value="KKH73937.1"/>
    <property type="molecule type" value="Genomic_DNA"/>
</dbReference>
<dbReference type="GO" id="GO:0003677">
    <property type="term" value="F:DNA binding"/>
    <property type="evidence" value="ECO:0007669"/>
    <property type="project" value="InterPro"/>
</dbReference>
<dbReference type="PATRIC" id="fig|2209.88.peg.2697"/>
<dbReference type="GO" id="GO:0004803">
    <property type="term" value="F:transposase activity"/>
    <property type="evidence" value="ECO:0007669"/>
    <property type="project" value="InterPro"/>
</dbReference>
<dbReference type="NCBIfam" id="NF033573">
    <property type="entry name" value="transpos_IS200"/>
    <property type="match status" value="1"/>
</dbReference>
<protein>
    <submittedName>
        <fullName evidence="2">Transposase</fullName>
    </submittedName>
</protein>
<comment type="caution">
    <text evidence="2">The sequence shown here is derived from an EMBL/GenBank/DDBJ whole genome shotgun (WGS) entry which is preliminary data.</text>
</comment>
<proteinExistence type="predicted"/>
<dbReference type="AlphaFoldDB" id="A0A0F8QFQ2"/>
<dbReference type="PANTHER" id="PTHR33360">
    <property type="entry name" value="TRANSPOSASE FOR INSERTION SEQUENCE ELEMENT IS200"/>
    <property type="match status" value="1"/>
</dbReference>
<dbReference type="SUPFAM" id="SSF143422">
    <property type="entry name" value="Transposase IS200-like"/>
    <property type="match status" value="1"/>
</dbReference>
<evidence type="ECO:0000259" key="1">
    <source>
        <dbReference type="Pfam" id="PF01797"/>
    </source>
</evidence>
<dbReference type="PANTHER" id="PTHR33360:SF4">
    <property type="entry name" value="TRANSPOSASE IS200-LIKE PROTEIN"/>
    <property type="match status" value="1"/>
</dbReference>
<evidence type="ECO:0000313" key="2">
    <source>
        <dbReference type="EMBL" id="KKH73937.1"/>
    </source>
</evidence>
<sequence>MELRHVNHCVYKIRYHMVFCVKYRKKLLLDIELVNFLKNICFEISERYCFEFDAIGSDGDHVHLFVGAEPKYSPSK</sequence>
<gene>
    <name evidence="2" type="ORF">DU86_12440</name>
</gene>
<feature type="non-terminal residue" evidence="2">
    <location>
        <position position="76"/>
    </location>
</feature>
<dbReference type="GO" id="GO:0006313">
    <property type="term" value="P:DNA transposition"/>
    <property type="evidence" value="ECO:0007669"/>
    <property type="project" value="InterPro"/>
</dbReference>
<dbReference type="RefSeq" id="WP_155402998.1">
    <property type="nucleotide sequence ID" value="NZ_JJQR01000103.1"/>
</dbReference>
<evidence type="ECO:0000313" key="3">
    <source>
        <dbReference type="Proteomes" id="UP000034925"/>
    </source>
</evidence>
<dbReference type="InterPro" id="IPR002686">
    <property type="entry name" value="Transposase_17"/>
</dbReference>